<proteinExistence type="predicted"/>
<dbReference type="Proteomes" id="UP000887579">
    <property type="component" value="Unplaced"/>
</dbReference>
<sequence length="504" mass="55991">MFPSIVQNATNEDVNNHGDWWQNEHRRVQRDVYPINFDWRSQDVVSPVQDQGSCGSCWAFASVAAVEAHYAIKNNGAQIGLSEQELVDCDKRSYGCNGGFMFEALEYIRDKGLHSRTNYPYTGYNSGYGCEANKTGTKTKIADAFYVLPNNETEVRNFVFNKGPVIMGFVFPYSLQYYVSGIFSLSWQDCLSQRNGNHAMTIVGYGEENGKKYWLAKNSWGTWWGENGFIRFERDIQFCGIISNYYLIAPSFDAPTTTTSTTTTTTTTTPVPTTTTAFQPQPFVPLNCSGAMDLVFVIDVSDTMTEERLLMVKNQLISAVTQNGIKWENNDNNTARIGIILSTSLFATEKAIPRRFLDFRGVETDLYQRTKLITRTHHLRQAIRDITYDGGINDIGLSMNFSINGDSAFTDGIDVFGDPIFGSEGDRPNVPNSMIVITGADTSNATLPSTLLKNFNVQVYAIGFEDVSLAQLQSISGDPSRAFSSTPANLANDISNICAGFLNV</sequence>
<reference evidence="2" key="1">
    <citation type="submission" date="2022-11" db="UniProtKB">
        <authorList>
            <consortium name="WormBaseParasite"/>
        </authorList>
    </citation>
    <scope>IDENTIFICATION</scope>
</reference>
<dbReference type="WBParaSite" id="ES5_v2.g835.t1">
    <property type="protein sequence ID" value="ES5_v2.g835.t1"/>
    <property type="gene ID" value="ES5_v2.g835"/>
</dbReference>
<evidence type="ECO:0000313" key="2">
    <source>
        <dbReference type="WBParaSite" id="ES5_v2.g835.t1"/>
    </source>
</evidence>
<protein>
    <submittedName>
        <fullName evidence="2">VWFA domain-containing protein</fullName>
    </submittedName>
</protein>
<evidence type="ECO:0000313" key="1">
    <source>
        <dbReference type="Proteomes" id="UP000887579"/>
    </source>
</evidence>
<accession>A0AC34GU11</accession>
<name>A0AC34GU11_9BILA</name>
<organism evidence="1 2">
    <name type="scientific">Panagrolaimus sp. ES5</name>
    <dbReference type="NCBI Taxonomy" id="591445"/>
    <lineage>
        <taxon>Eukaryota</taxon>
        <taxon>Metazoa</taxon>
        <taxon>Ecdysozoa</taxon>
        <taxon>Nematoda</taxon>
        <taxon>Chromadorea</taxon>
        <taxon>Rhabditida</taxon>
        <taxon>Tylenchina</taxon>
        <taxon>Panagrolaimomorpha</taxon>
        <taxon>Panagrolaimoidea</taxon>
        <taxon>Panagrolaimidae</taxon>
        <taxon>Panagrolaimus</taxon>
    </lineage>
</organism>